<dbReference type="Proteomes" id="UP000599109">
    <property type="component" value="Unassembled WGS sequence"/>
</dbReference>
<dbReference type="AlphaFoldDB" id="A0A937CVG0"/>
<name>A0A937CVG0_9BURK</name>
<proteinExistence type="predicted"/>
<keyword evidence="3" id="KW-1185">Reference proteome</keyword>
<gene>
    <name evidence="2" type="ORF">JJ685_17825</name>
</gene>
<comment type="caution">
    <text evidence="2">The sequence shown here is derived from an EMBL/GenBank/DDBJ whole genome shotgun (WGS) entry which is preliminary data.</text>
</comment>
<organism evidence="2 3">
    <name type="scientific">Ramlibacter monticola</name>
    <dbReference type="NCBI Taxonomy" id="1926872"/>
    <lineage>
        <taxon>Bacteria</taxon>
        <taxon>Pseudomonadati</taxon>
        <taxon>Pseudomonadota</taxon>
        <taxon>Betaproteobacteria</taxon>
        <taxon>Burkholderiales</taxon>
        <taxon>Comamonadaceae</taxon>
        <taxon>Ramlibacter</taxon>
    </lineage>
</organism>
<protein>
    <submittedName>
        <fullName evidence="2">Uncharacterized protein</fullName>
    </submittedName>
</protein>
<accession>A0A937CVG0</accession>
<sequence>MAAPRFALSDTLQRLGRPGALGIALLVVGASLAASTLWPSWQELTRQRARLAAAQERQRTAAARSPLADDSPAGQLQAFYALFPAHNDASQSLSHMFAAAKESGLQLSRGEYVIVTDRQTGLVAYRMTLPVRGAYPQVRAFVAAALKAVPALALDELAFERPKISETQVQARVRLTLYLRLAP</sequence>
<keyword evidence="1" id="KW-1133">Transmembrane helix</keyword>
<dbReference type="RefSeq" id="WP_201675664.1">
    <property type="nucleotide sequence ID" value="NZ_JAEQNE010000004.1"/>
</dbReference>
<evidence type="ECO:0000313" key="3">
    <source>
        <dbReference type="Proteomes" id="UP000599109"/>
    </source>
</evidence>
<dbReference type="EMBL" id="JAEQNE010000004">
    <property type="protein sequence ID" value="MBL0393002.1"/>
    <property type="molecule type" value="Genomic_DNA"/>
</dbReference>
<evidence type="ECO:0000256" key="1">
    <source>
        <dbReference type="SAM" id="Phobius"/>
    </source>
</evidence>
<feature type="transmembrane region" description="Helical" evidence="1">
    <location>
        <begin position="20"/>
        <end position="41"/>
    </location>
</feature>
<keyword evidence="1" id="KW-0472">Membrane</keyword>
<keyword evidence="1" id="KW-0812">Transmembrane</keyword>
<reference evidence="2 3" key="1">
    <citation type="journal article" date="2017" name="Int. J. Syst. Evol. Microbiol.">
        <title>Ramlibacter monticola sp. nov., isolated from forest soil.</title>
        <authorList>
            <person name="Chaudhary D.K."/>
            <person name="Kim J."/>
        </authorList>
    </citation>
    <scope>NUCLEOTIDE SEQUENCE [LARGE SCALE GENOMIC DNA]</scope>
    <source>
        <strain evidence="2 3">KACC 19175</strain>
    </source>
</reference>
<evidence type="ECO:0000313" key="2">
    <source>
        <dbReference type="EMBL" id="MBL0393002.1"/>
    </source>
</evidence>